<dbReference type="RefSeq" id="WP_181320765.1">
    <property type="nucleotide sequence ID" value="NZ_PYAX01000028.1"/>
</dbReference>
<name>A0A2P8HEK5_SACCR</name>
<gene>
    <name evidence="3" type="ORF">B0I31_12849</name>
</gene>
<feature type="domain" description="Ricin B lectin" evidence="2">
    <location>
        <begin position="37"/>
        <end position="160"/>
    </location>
</feature>
<dbReference type="Pfam" id="PF00652">
    <property type="entry name" value="Ricin_B_lectin"/>
    <property type="match status" value="1"/>
</dbReference>
<dbReference type="EMBL" id="PYAX01000028">
    <property type="protein sequence ID" value="PSL44625.1"/>
    <property type="molecule type" value="Genomic_DNA"/>
</dbReference>
<dbReference type="Proteomes" id="UP000241118">
    <property type="component" value="Unassembled WGS sequence"/>
</dbReference>
<protein>
    <submittedName>
        <fullName evidence="3">Ricin-type beta-trefoil lectin protein</fullName>
    </submittedName>
</protein>
<dbReference type="InterPro" id="IPR000772">
    <property type="entry name" value="Ricin_B_lectin"/>
</dbReference>
<dbReference type="Gene3D" id="2.80.10.50">
    <property type="match status" value="1"/>
</dbReference>
<dbReference type="SMART" id="SM00458">
    <property type="entry name" value="RICIN"/>
    <property type="match status" value="1"/>
</dbReference>
<keyword evidence="3" id="KW-0430">Lectin</keyword>
<evidence type="ECO:0000256" key="1">
    <source>
        <dbReference type="SAM" id="SignalP"/>
    </source>
</evidence>
<dbReference type="SUPFAM" id="SSF50370">
    <property type="entry name" value="Ricin B-like lectins"/>
    <property type="match status" value="1"/>
</dbReference>
<dbReference type="InterPro" id="IPR006311">
    <property type="entry name" value="TAT_signal"/>
</dbReference>
<keyword evidence="4" id="KW-1185">Reference proteome</keyword>
<dbReference type="GO" id="GO:0030246">
    <property type="term" value="F:carbohydrate binding"/>
    <property type="evidence" value="ECO:0007669"/>
    <property type="project" value="UniProtKB-KW"/>
</dbReference>
<reference evidence="3 4" key="1">
    <citation type="submission" date="2018-03" db="EMBL/GenBank/DDBJ databases">
        <title>Genomic Encyclopedia of Type Strains, Phase III (KMG-III): the genomes of soil and plant-associated and newly described type strains.</title>
        <authorList>
            <person name="Whitman W."/>
        </authorList>
    </citation>
    <scope>NUCLEOTIDE SEQUENCE [LARGE SCALE GENOMIC DNA]</scope>
    <source>
        <strain evidence="3 4">CGMCC 4.7097</strain>
    </source>
</reference>
<evidence type="ECO:0000313" key="4">
    <source>
        <dbReference type="Proteomes" id="UP000241118"/>
    </source>
</evidence>
<proteinExistence type="predicted"/>
<sequence>MALRRTLVALTVVGSAAVFAPTAGAEAARADVSAAQETVAVIESANGSEDVWLQTLWDTKPIIVEEHRGGNRQVWRLGSGDNLIRNVGTGLCAAAIGGVLKGRQCDPDDPGQRWWREGSGGSRAIVNDEFGTCVTYDGHERSPRLEECDFGDQDQRWFINEQ</sequence>
<dbReference type="AlphaFoldDB" id="A0A2P8HEK5"/>
<dbReference type="PROSITE" id="PS50231">
    <property type="entry name" value="RICIN_B_LECTIN"/>
    <property type="match status" value="1"/>
</dbReference>
<dbReference type="InterPro" id="IPR035992">
    <property type="entry name" value="Ricin_B-like_lectins"/>
</dbReference>
<evidence type="ECO:0000259" key="2">
    <source>
        <dbReference type="SMART" id="SM00458"/>
    </source>
</evidence>
<dbReference type="PROSITE" id="PS51318">
    <property type="entry name" value="TAT"/>
    <property type="match status" value="1"/>
</dbReference>
<feature type="signal peptide" evidence="1">
    <location>
        <begin position="1"/>
        <end position="25"/>
    </location>
</feature>
<keyword evidence="1" id="KW-0732">Signal</keyword>
<organism evidence="3 4">
    <name type="scientific">Saccharothrix carnea</name>
    <dbReference type="NCBI Taxonomy" id="1280637"/>
    <lineage>
        <taxon>Bacteria</taxon>
        <taxon>Bacillati</taxon>
        <taxon>Actinomycetota</taxon>
        <taxon>Actinomycetes</taxon>
        <taxon>Pseudonocardiales</taxon>
        <taxon>Pseudonocardiaceae</taxon>
        <taxon>Saccharothrix</taxon>
    </lineage>
</organism>
<evidence type="ECO:0000313" key="3">
    <source>
        <dbReference type="EMBL" id="PSL44625.1"/>
    </source>
</evidence>
<accession>A0A2P8HEK5</accession>
<comment type="caution">
    <text evidence="3">The sequence shown here is derived from an EMBL/GenBank/DDBJ whole genome shotgun (WGS) entry which is preliminary data.</text>
</comment>
<feature type="chain" id="PRO_5015175460" evidence="1">
    <location>
        <begin position="26"/>
        <end position="162"/>
    </location>
</feature>